<evidence type="ECO:0000313" key="4">
    <source>
        <dbReference type="EnsemblFungi" id="PTTG_29172-t43_1-p1"/>
    </source>
</evidence>
<evidence type="ECO:0000259" key="1">
    <source>
        <dbReference type="Pfam" id="PF11262"/>
    </source>
</evidence>
<dbReference type="VEuPathDB" id="FungiDB:PTTG_29172"/>
<dbReference type="EMBL" id="ADAS02000219">
    <property type="protein sequence ID" value="OAV88068.1"/>
    <property type="molecule type" value="Genomic_DNA"/>
</dbReference>
<reference evidence="3" key="2">
    <citation type="submission" date="2016-05" db="EMBL/GenBank/DDBJ databases">
        <title>Comparative analysis highlights variable genome content of wheat rusts and divergence of the mating loci.</title>
        <authorList>
            <person name="Cuomo C.A."/>
            <person name="Bakkeren G."/>
            <person name="Szabo L."/>
            <person name="Khalil H."/>
            <person name="Joly D."/>
            <person name="Goldberg J."/>
            <person name="Young S."/>
            <person name="Zeng Q."/>
            <person name="Fellers J."/>
        </authorList>
    </citation>
    <scope>NUCLEOTIDE SEQUENCE [LARGE SCALE GENOMIC DNA]</scope>
    <source>
        <strain evidence="3">1-1 BBBD Race 1</strain>
    </source>
</reference>
<reference evidence="4 5" key="3">
    <citation type="journal article" date="2017" name="G3 (Bethesda)">
        <title>Comparative analysis highlights variable genome content of wheat rusts and divergence of the mating loci.</title>
        <authorList>
            <person name="Cuomo C.A."/>
            <person name="Bakkeren G."/>
            <person name="Khalil H.B."/>
            <person name="Panwar V."/>
            <person name="Joly D."/>
            <person name="Linning R."/>
            <person name="Sakthikumar S."/>
            <person name="Song X."/>
            <person name="Adiconis X."/>
            <person name="Fan L."/>
            <person name="Goldberg J.M."/>
            <person name="Levin J.Z."/>
            <person name="Young S."/>
            <person name="Zeng Q."/>
            <person name="Anikster Y."/>
            <person name="Bruce M."/>
            <person name="Wang M."/>
            <person name="Yin C."/>
            <person name="McCallum B."/>
            <person name="Szabo L.J."/>
            <person name="Hulbert S."/>
            <person name="Chen X."/>
            <person name="Fellers J.P."/>
        </authorList>
    </citation>
    <scope>NUCLEOTIDE SEQUENCE</scope>
    <source>
        <strain evidence="5">Isolate 1-1 / race 1 (BBBD)</strain>
        <strain evidence="4">isolate 1-1 / race 1 (BBBD)</strain>
    </source>
</reference>
<organism evidence="3">
    <name type="scientific">Puccinia triticina (isolate 1-1 / race 1 (BBBD))</name>
    <name type="common">Brown leaf rust fungus</name>
    <dbReference type="NCBI Taxonomy" id="630390"/>
    <lineage>
        <taxon>Eukaryota</taxon>
        <taxon>Fungi</taxon>
        <taxon>Dikarya</taxon>
        <taxon>Basidiomycota</taxon>
        <taxon>Pucciniomycotina</taxon>
        <taxon>Pucciniomycetes</taxon>
        <taxon>Pucciniales</taxon>
        <taxon>Pucciniaceae</taxon>
        <taxon>Puccinia</taxon>
    </lineage>
</organism>
<dbReference type="GO" id="GO:0000445">
    <property type="term" value="C:THO complex part of transcription export complex"/>
    <property type="evidence" value="ECO:0007669"/>
    <property type="project" value="TreeGrafter"/>
</dbReference>
<protein>
    <recommendedName>
        <fullName evidence="6">THO complex subunitTHOC2 C-terminal domain-containing protein</fullName>
    </recommendedName>
</protein>
<reference evidence="4" key="4">
    <citation type="submission" date="2025-05" db="UniProtKB">
        <authorList>
            <consortium name="EnsemblFungi"/>
        </authorList>
    </citation>
    <scope>IDENTIFICATION</scope>
    <source>
        <strain evidence="4">isolate 1-1 / race 1 (BBBD)</strain>
    </source>
</reference>
<dbReference type="PANTHER" id="PTHR21597">
    <property type="entry name" value="THO2 PROTEIN"/>
    <property type="match status" value="1"/>
</dbReference>
<dbReference type="OrthoDB" id="29024at2759"/>
<dbReference type="InterPro" id="IPR021418">
    <property type="entry name" value="THO_THOC2_C"/>
</dbReference>
<dbReference type="InterPro" id="IPR032302">
    <property type="entry name" value="THOC2_N"/>
</dbReference>
<dbReference type="GO" id="GO:0006406">
    <property type="term" value="P:mRNA export from nucleus"/>
    <property type="evidence" value="ECO:0007669"/>
    <property type="project" value="InterPro"/>
</dbReference>
<evidence type="ECO:0000259" key="2">
    <source>
        <dbReference type="Pfam" id="PF16134"/>
    </source>
</evidence>
<accession>A0A180G634</accession>
<dbReference type="PANTHER" id="PTHR21597:SF0">
    <property type="entry name" value="THO COMPLEX SUBUNIT 2"/>
    <property type="match status" value="1"/>
</dbReference>
<reference evidence="3" key="1">
    <citation type="submission" date="2009-11" db="EMBL/GenBank/DDBJ databases">
        <authorList>
            <consortium name="The Broad Institute Genome Sequencing Platform"/>
            <person name="Ward D."/>
            <person name="Feldgarden M."/>
            <person name="Earl A."/>
            <person name="Young S.K."/>
            <person name="Zeng Q."/>
            <person name="Koehrsen M."/>
            <person name="Alvarado L."/>
            <person name="Berlin A."/>
            <person name="Bochicchio J."/>
            <person name="Borenstein D."/>
            <person name="Chapman S.B."/>
            <person name="Chen Z."/>
            <person name="Engels R."/>
            <person name="Freedman E."/>
            <person name="Gellesch M."/>
            <person name="Goldberg J."/>
            <person name="Griggs A."/>
            <person name="Gujja S."/>
            <person name="Heilman E."/>
            <person name="Heiman D."/>
            <person name="Hepburn T."/>
            <person name="Howarth C."/>
            <person name="Jen D."/>
            <person name="Larson L."/>
            <person name="Lewis B."/>
            <person name="Mehta T."/>
            <person name="Park D."/>
            <person name="Pearson M."/>
            <person name="Roberts A."/>
            <person name="Saif S."/>
            <person name="Shea T."/>
            <person name="Shenoy N."/>
            <person name="Sisk P."/>
            <person name="Stolte C."/>
            <person name="Sykes S."/>
            <person name="Thomson T."/>
            <person name="Walk T."/>
            <person name="White J."/>
            <person name="Yandava C."/>
            <person name="Izard J."/>
            <person name="Baranova O.V."/>
            <person name="Blanton J.M."/>
            <person name="Tanner A.C."/>
            <person name="Dewhirst F.E."/>
            <person name="Haas B."/>
            <person name="Nusbaum C."/>
            <person name="Birren B."/>
        </authorList>
    </citation>
    <scope>NUCLEOTIDE SEQUENCE [LARGE SCALE GENOMIC DNA]</scope>
    <source>
        <strain evidence="3">1-1 BBBD Race 1</strain>
    </source>
</reference>
<gene>
    <name evidence="3" type="ORF">PTTG_29172</name>
</gene>
<feature type="domain" description="THO complex subunitTHOC2 C-terminal" evidence="1">
    <location>
        <begin position="342"/>
        <end position="420"/>
    </location>
</feature>
<evidence type="ECO:0000313" key="3">
    <source>
        <dbReference type="EMBL" id="OAV88068.1"/>
    </source>
</evidence>
<dbReference type="AlphaFoldDB" id="A0A180G634"/>
<dbReference type="EnsemblFungi" id="PTTG_29172-t43_1">
    <property type="protein sequence ID" value="PTTG_29172-t43_1-p1"/>
    <property type="gene ID" value="PTTG_29172"/>
</dbReference>
<sequence>MTQGCVAASNFIWKVLQSYSYEERYMIYGEWKHRIYQRIPELKVERVRADAETKRVLKTMTLDNLREKSRALAKLASSNPYKDRSKSNGTNIPAWLQNLAKFVGNVFKRNLSLDPAIVLQYIANQLATGNAKDLIILRDMISKMAGVDVLQDLSASQVVALGGSKTLRAEAISPTSIAVKKPLFSKSSNRLMKALTESGLTVPLLVLVTLQRQNAVLLADESAHLKYLGVLADSCQQVLFQHIEFLRIQLTSRSISDYENALPPMELMWGQYQNDPAIVFQVWRPVLSASVRPSYPHLQTNLSSQSKPKSLNQLIWPAHYPSSLLPTVALAERILPDQTCKLVGPHFFVTFWQLELYDIRMPDERCISKTNRLNAMLSDLDRDYSTVMVSSLKELNRANRCKILEIRAALTKEMKIQFTSNIMSSLEPV</sequence>
<dbReference type="GO" id="GO:0003729">
    <property type="term" value="F:mRNA binding"/>
    <property type="evidence" value="ECO:0007669"/>
    <property type="project" value="TreeGrafter"/>
</dbReference>
<dbReference type="Pfam" id="PF16134">
    <property type="entry name" value="THOC2_N"/>
    <property type="match status" value="1"/>
</dbReference>
<feature type="domain" description="THO complex subunit 2 N-terminal" evidence="2">
    <location>
        <begin position="2"/>
        <end position="70"/>
    </location>
</feature>
<dbReference type="GO" id="GO:0006397">
    <property type="term" value="P:mRNA processing"/>
    <property type="evidence" value="ECO:0007669"/>
    <property type="project" value="InterPro"/>
</dbReference>
<evidence type="ECO:0008006" key="6">
    <source>
        <dbReference type="Google" id="ProtNLM"/>
    </source>
</evidence>
<name>A0A180G634_PUCT1</name>
<dbReference type="STRING" id="630390.A0A180G634"/>
<evidence type="ECO:0000313" key="5">
    <source>
        <dbReference type="Proteomes" id="UP000005240"/>
    </source>
</evidence>
<dbReference type="Pfam" id="PF11262">
    <property type="entry name" value="Tho2"/>
    <property type="match status" value="1"/>
</dbReference>
<keyword evidence="5" id="KW-1185">Reference proteome</keyword>
<dbReference type="Proteomes" id="UP000005240">
    <property type="component" value="Unassembled WGS sequence"/>
</dbReference>
<proteinExistence type="predicted"/>
<dbReference type="InterPro" id="IPR040007">
    <property type="entry name" value="Tho2"/>
</dbReference>